<evidence type="ECO:0000256" key="5">
    <source>
        <dbReference type="ARBA" id="ARBA00022692"/>
    </source>
</evidence>
<keyword evidence="5 12" id="KW-0812">Transmembrane</keyword>
<reference evidence="13" key="1">
    <citation type="submission" date="2022-12" db="EMBL/GenBank/DDBJ databases">
        <title>Reference genome sequencing for broad-spectrum identification of bacterial and archaeal isolates by mass spectrometry.</title>
        <authorList>
            <person name="Sekiguchi Y."/>
            <person name="Tourlousse D.M."/>
        </authorList>
    </citation>
    <scope>NUCLEOTIDE SEQUENCE</scope>
    <source>
        <strain evidence="13">10succ1</strain>
    </source>
</reference>
<evidence type="ECO:0000256" key="7">
    <source>
        <dbReference type="ARBA" id="ARBA00023098"/>
    </source>
</evidence>
<keyword evidence="4 11" id="KW-0808">Transferase</keyword>
<keyword evidence="14" id="KW-1185">Reference proteome</keyword>
<dbReference type="InterPro" id="IPR000462">
    <property type="entry name" value="CDP-OH_P_trans"/>
</dbReference>
<dbReference type="PROSITE" id="PS00379">
    <property type="entry name" value="CDP_ALCOHOL_P_TRANSF"/>
    <property type="match status" value="1"/>
</dbReference>
<keyword evidence="6 12" id="KW-1133">Transmembrane helix</keyword>
<feature type="transmembrane region" description="Helical" evidence="12">
    <location>
        <begin position="153"/>
        <end position="173"/>
    </location>
</feature>
<comment type="caution">
    <text evidence="13">The sequence shown here is derived from an EMBL/GenBank/DDBJ whole genome shotgun (WGS) entry which is preliminary data.</text>
</comment>
<evidence type="ECO:0000313" key="14">
    <source>
        <dbReference type="Proteomes" id="UP001144471"/>
    </source>
</evidence>
<dbReference type="InterPro" id="IPR043130">
    <property type="entry name" value="CDP-OH_PTrfase_TM_dom"/>
</dbReference>
<dbReference type="InterPro" id="IPR050324">
    <property type="entry name" value="CDP-alcohol_PTase-I"/>
</dbReference>
<dbReference type="InterPro" id="IPR048254">
    <property type="entry name" value="CDP_ALCOHOL_P_TRANSF_CS"/>
</dbReference>
<organism evidence="13 14">
    <name type="scientific">Propionigenium maris DSM 9537</name>
    <dbReference type="NCBI Taxonomy" id="1123000"/>
    <lineage>
        <taxon>Bacteria</taxon>
        <taxon>Fusobacteriati</taxon>
        <taxon>Fusobacteriota</taxon>
        <taxon>Fusobacteriia</taxon>
        <taxon>Fusobacteriales</taxon>
        <taxon>Fusobacteriaceae</taxon>
        <taxon>Propionigenium</taxon>
    </lineage>
</organism>
<dbReference type="GO" id="GO:0046474">
    <property type="term" value="P:glycerophospholipid biosynthetic process"/>
    <property type="evidence" value="ECO:0007669"/>
    <property type="project" value="TreeGrafter"/>
</dbReference>
<proteinExistence type="inferred from homology"/>
<evidence type="ECO:0000256" key="2">
    <source>
        <dbReference type="ARBA" id="ARBA00010441"/>
    </source>
</evidence>
<dbReference type="GO" id="GO:0016020">
    <property type="term" value="C:membrane"/>
    <property type="evidence" value="ECO:0007669"/>
    <property type="project" value="UniProtKB-SubCell"/>
</dbReference>
<dbReference type="Proteomes" id="UP001144471">
    <property type="component" value="Unassembled WGS sequence"/>
</dbReference>
<dbReference type="EMBL" id="BSDY01000025">
    <property type="protein sequence ID" value="GLI57823.1"/>
    <property type="molecule type" value="Genomic_DNA"/>
</dbReference>
<accession>A0A9W6GNJ0</accession>
<dbReference type="PANTHER" id="PTHR14269">
    <property type="entry name" value="CDP-DIACYLGLYCEROL--GLYCEROL-3-PHOSPHATE 3-PHOSPHATIDYLTRANSFERASE-RELATED"/>
    <property type="match status" value="1"/>
</dbReference>
<evidence type="ECO:0000256" key="8">
    <source>
        <dbReference type="ARBA" id="ARBA00023136"/>
    </source>
</evidence>
<dbReference type="PANTHER" id="PTHR14269:SF11">
    <property type="entry name" value="CDP-DIACYLGLYCEROL--GLYCEROL-3-PHOSPHATE 3-PHOSPHATIDYLTRANSFERASE"/>
    <property type="match status" value="1"/>
</dbReference>
<dbReference type="RefSeq" id="WP_281837498.1">
    <property type="nucleotide sequence ID" value="NZ_BSDY01000025.1"/>
</dbReference>
<keyword evidence="10" id="KW-1208">Phospholipid metabolism</keyword>
<evidence type="ECO:0000256" key="9">
    <source>
        <dbReference type="ARBA" id="ARBA00023209"/>
    </source>
</evidence>
<evidence type="ECO:0000256" key="11">
    <source>
        <dbReference type="RuleBase" id="RU003750"/>
    </source>
</evidence>
<evidence type="ECO:0000313" key="13">
    <source>
        <dbReference type="EMBL" id="GLI57823.1"/>
    </source>
</evidence>
<dbReference type="Pfam" id="PF01066">
    <property type="entry name" value="CDP-OH_P_transf"/>
    <property type="match status" value="1"/>
</dbReference>
<protein>
    <submittedName>
        <fullName evidence="13">CDP-diacylglycerol--glycerol-3-phosphate 3-phosphatidyltransferase</fullName>
    </submittedName>
</protein>
<comment type="subcellular location">
    <subcellularLocation>
        <location evidence="1">Membrane</location>
        <topology evidence="1">Multi-pass membrane protein</topology>
    </subcellularLocation>
</comment>
<dbReference type="Gene3D" id="1.20.120.1760">
    <property type="match status" value="1"/>
</dbReference>
<dbReference type="AlphaFoldDB" id="A0A9W6GNJ0"/>
<sequence>MLEDLKKISNQITLVRLSLLPFMWFLILMNYPLYYVGILLIICGVTDVLDGYLARRLNQVTEIGSRMDSWADNLLLISAILWTALRLPEVFTENLPLMLTALGFYAVFLLVGAMKFHRFANLHLYLSKLATLVAYFFLVHALLTGIYSRGFFIFAALISILSNIEGIATQLILSQVDEHMGSLIFLYLKKDSPLVLWIKRLFRDK</sequence>
<feature type="transmembrane region" description="Helical" evidence="12">
    <location>
        <begin position="129"/>
        <end position="147"/>
    </location>
</feature>
<keyword evidence="3" id="KW-0444">Lipid biosynthesis</keyword>
<evidence type="ECO:0000256" key="12">
    <source>
        <dbReference type="SAM" id="Phobius"/>
    </source>
</evidence>
<gene>
    <name evidence="13" type="ORF">PM10SUCC1_33370</name>
</gene>
<keyword evidence="8 12" id="KW-0472">Membrane</keyword>
<keyword evidence="9" id="KW-0594">Phospholipid biosynthesis</keyword>
<evidence type="ECO:0000256" key="1">
    <source>
        <dbReference type="ARBA" id="ARBA00004141"/>
    </source>
</evidence>
<dbReference type="GO" id="GO:0016780">
    <property type="term" value="F:phosphotransferase activity, for other substituted phosphate groups"/>
    <property type="evidence" value="ECO:0007669"/>
    <property type="project" value="InterPro"/>
</dbReference>
<evidence type="ECO:0000256" key="10">
    <source>
        <dbReference type="ARBA" id="ARBA00023264"/>
    </source>
</evidence>
<evidence type="ECO:0000256" key="4">
    <source>
        <dbReference type="ARBA" id="ARBA00022679"/>
    </source>
</evidence>
<evidence type="ECO:0000256" key="6">
    <source>
        <dbReference type="ARBA" id="ARBA00022989"/>
    </source>
</evidence>
<keyword evidence="7" id="KW-0443">Lipid metabolism</keyword>
<name>A0A9W6GNJ0_9FUSO</name>
<feature type="transmembrane region" description="Helical" evidence="12">
    <location>
        <begin position="97"/>
        <end position="117"/>
    </location>
</feature>
<comment type="similarity">
    <text evidence="2 11">Belongs to the CDP-alcohol phosphatidyltransferase class-I family.</text>
</comment>
<evidence type="ECO:0000256" key="3">
    <source>
        <dbReference type="ARBA" id="ARBA00022516"/>
    </source>
</evidence>